<gene>
    <name evidence="2" type="ORF">DFJ75_0025</name>
</gene>
<feature type="transmembrane region" description="Helical" evidence="1">
    <location>
        <begin position="240"/>
        <end position="259"/>
    </location>
</feature>
<dbReference type="Pfam" id="PF14494">
    <property type="entry name" value="DUF4436"/>
    <property type="match status" value="1"/>
</dbReference>
<keyword evidence="1" id="KW-0812">Transmembrane</keyword>
<dbReference type="RefSeq" id="WP_245968882.1">
    <property type="nucleotide sequence ID" value="NZ_CBCRXS010000001.1"/>
</dbReference>
<feature type="transmembrane region" description="Helical" evidence="1">
    <location>
        <begin position="206"/>
        <end position="228"/>
    </location>
</feature>
<organism evidence="2 3">
    <name type="scientific">Williamsia marianensis</name>
    <dbReference type="NCBI Taxonomy" id="85044"/>
    <lineage>
        <taxon>Bacteria</taxon>
        <taxon>Bacillati</taxon>
        <taxon>Actinomycetota</taxon>
        <taxon>Actinomycetes</taxon>
        <taxon>Mycobacteriales</taxon>
        <taxon>Nocardiaceae</taxon>
        <taxon>Williamsia</taxon>
    </lineage>
</organism>
<protein>
    <submittedName>
        <fullName evidence="2">Uncharacterized protein DUF4436</fullName>
    </submittedName>
</protein>
<dbReference type="InterPro" id="IPR027948">
    <property type="entry name" value="DUF4436"/>
</dbReference>
<feature type="transmembrane region" description="Helical" evidence="1">
    <location>
        <begin position="21"/>
        <end position="43"/>
    </location>
</feature>
<reference evidence="2 3" key="1">
    <citation type="submission" date="2018-10" db="EMBL/GenBank/DDBJ databases">
        <title>Sequencing the genomes of 1000 actinobacteria strains.</title>
        <authorList>
            <person name="Klenk H.-P."/>
        </authorList>
    </citation>
    <scope>NUCLEOTIDE SEQUENCE [LARGE SCALE GENOMIC DNA]</scope>
    <source>
        <strain evidence="2 3">DSM 44343</strain>
    </source>
</reference>
<dbReference type="PANTHER" id="PTHR37330:SF1">
    <property type="entry name" value="CONSERVED TRANSMEMBRANE PROTEIN-RELATED"/>
    <property type="match status" value="1"/>
</dbReference>
<keyword evidence="1" id="KW-1133">Transmembrane helix</keyword>
<accession>A0A495JW24</accession>
<name>A0A495JW24_WILMA</name>
<keyword evidence="1" id="KW-0472">Membrane</keyword>
<feature type="transmembrane region" description="Helical" evidence="1">
    <location>
        <begin position="271"/>
        <end position="293"/>
    </location>
</feature>
<proteinExistence type="predicted"/>
<evidence type="ECO:0000313" key="2">
    <source>
        <dbReference type="EMBL" id="RKR93246.1"/>
    </source>
</evidence>
<evidence type="ECO:0000256" key="1">
    <source>
        <dbReference type="SAM" id="Phobius"/>
    </source>
</evidence>
<comment type="caution">
    <text evidence="2">The sequence shown here is derived from an EMBL/GenBank/DDBJ whole genome shotgun (WGS) entry which is preliminary data.</text>
</comment>
<dbReference type="Proteomes" id="UP000274762">
    <property type="component" value="Unassembled WGS sequence"/>
</dbReference>
<dbReference type="EMBL" id="RBKV01000001">
    <property type="protein sequence ID" value="RKR93246.1"/>
    <property type="molecule type" value="Genomic_DNA"/>
</dbReference>
<dbReference type="PANTHER" id="PTHR37330">
    <property type="entry name" value="CONSERVED TRANSMEMBRANE PROTEIN-RELATED"/>
    <property type="match status" value="1"/>
</dbReference>
<dbReference type="AlphaFoldDB" id="A0A495JW24"/>
<sequence>MASKVDNVSADGRETAKRGTWWRGLLIVLGVVVVYVAVLLGYASGDDDAGEDGRVAADNSVLVYLDIDAVNGSDFSMAANVSVYPGKNLVGDNGYLKNELVVDVSPIAADGRLVFNSGTRVGPLPVKLYANGDIREWPFDEYRSDNVVVRAFSQASSPEAGTVSFPLPTDVVVTDSLTGWDVTSDDQDAGGGQAFTIYADRTAGSLVFDLALCAVLIVLPVCALFVSIQTVRRRKAFQPPMVTWFAVMLFAVLPLRNIFPGSPPFGSWVDYSVVLWVVAGLVTAMSLYVIAWWRQAP</sequence>
<evidence type="ECO:0000313" key="3">
    <source>
        <dbReference type="Proteomes" id="UP000274762"/>
    </source>
</evidence>